<dbReference type="PANTHER" id="PTHR33064">
    <property type="entry name" value="POL PROTEIN"/>
    <property type="match status" value="1"/>
</dbReference>
<dbReference type="SUPFAM" id="SSF56672">
    <property type="entry name" value="DNA/RNA polymerases"/>
    <property type="match status" value="1"/>
</dbReference>
<comment type="caution">
    <text evidence="3">The sequence shown here is derived from an EMBL/GenBank/DDBJ whole genome shotgun (WGS) entry which is preliminary data.</text>
</comment>
<dbReference type="Pfam" id="PF17919">
    <property type="entry name" value="RT_RNaseH_2"/>
    <property type="match status" value="1"/>
</dbReference>
<evidence type="ECO:0000313" key="3">
    <source>
        <dbReference type="EMBL" id="GFY64905.1"/>
    </source>
</evidence>
<dbReference type="EMBL" id="BMAV01015470">
    <property type="protein sequence ID" value="GFY64905.1"/>
    <property type="molecule type" value="Genomic_DNA"/>
</dbReference>
<reference evidence="3" key="1">
    <citation type="submission" date="2020-08" db="EMBL/GenBank/DDBJ databases">
        <title>Multicomponent nature underlies the extraordinary mechanical properties of spider dragline silk.</title>
        <authorList>
            <person name="Kono N."/>
            <person name="Nakamura H."/>
            <person name="Mori M."/>
            <person name="Yoshida Y."/>
            <person name="Ohtoshi R."/>
            <person name="Malay A.D."/>
            <person name="Moran D.A.P."/>
            <person name="Tomita M."/>
            <person name="Numata K."/>
            <person name="Arakawa K."/>
        </authorList>
    </citation>
    <scope>NUCLEOTIDE SEQUENCE</scope>
</reference>
<feature type="domain" description="Reverse transcriptase/retrotransposon-derived protein RNase H-like" evidence="2">
    <location>
        <begin position="287"/>
        <end position="350"/>
    </location>
</feature>
<evidence type="ECO:0000313" key="4">
    <source>
        <dbReference type="Proteomes" id="UP000886998"/>
    </source>
</evidence>
<dbReference type="SUPFAM" id="SSF48371">
    <property type="entry name" value="ARM repeat"/>
    <property type="match status" value="1"/>
</dbReference>
<dbReference type="InterPro" id="IPR016024">
    <property type="entry name" value="ARM-type_fold"/>
</dbReference>
<dbReference type="AlphaFoldDB" id="A0A8X6Y5T8"/>
<evidence type="ECO:0000259" key="2">
    <source>
        <dbReference type="Pfam" id="PF17919"/>
    </source>
</evidence>
<dbReference type="InterPro" id="IPR051320">
    <property type="entry name" value="Viral_Replic_Matur_Polypro"/>
</dbReference>
<name>A0A8X6Y5T8_9ARAC</name>
<dbReference type="InterPro" id="IPR041577">
    <property type="entry name" value="RT_RNaseH_2"/>
</dbReference>
<organism evidence="3 4">
    <name type="scientific">Trichonephila inaurata madagascariensis</name>
    <dbReference type="NCBI Taxonomy" id="2747483"/>
    <lineage>
        <taxon>Eukaryota</taxon>
        <taxon>Metazoa</taxon>
        <taxon>Ecdysozoa</taxon>
        <taxon>Arthropoda</taxon>
        <taxon>Chelicerata</taxon>
        <taxon>Arachnida</taxon>
        <taxon>Araneae</taxon>
        <taxon>Araneomorphae</taxon>
        <taxon>Entelegynae</taxon>
        <taxon>Araneoidea</taxon>
        <taxon>Nephilidae</taxon>
        <taxon>Trichonephila</taxon>
        <taxon>Trichonephila inaurata</taxon>
    </lineage>
</organism>
<proteinExistence type="predicted"/>
<evidence type="ECO:0000256" key="1">
    <source>
        <dbReference type="SAM" id="MobiDB-lite"/>
    </source>
</evidence>
<feature type="compositionally biased region" description="Basic and acidic residues" evidence="1">
    <location>
        <begin position="923"/>
        <end position="932"/>
    </location>
</feature>
<dbReference type="InterPro" id="IPR043502">
    <property type="entry name" value="DNA/RNA_pol_sf"/>
</dbReference>
<gene>
    <name evidence="3" type="primary">AVEN_202853_1</name>
    <name evidence="3" type="ORF">TNIN_215812</name>
</gene>
<dbReference type="Gene3D" id="3.10.10.10">
    <property type="entry name" value="HIV Type 1 Reverse Transcriptase, subunit A, domain 1"/>
    <property type="match status" value="1"/>
</dbReference>
<protein>
    <recommendedName>
        <fullName evidence="2">Reverse transcriptase/retrotransposon-derived protein RNase H-like domain-containing protein</fullName>
    </recommendedName>
</protein>
<dbReference type="PANTHER" id="PTHR33064:SF37">
    <property type="entry name" value="RIBONUCLEASE H"/>
    <property type="match status" value="1"/>
</dbReference>
<dbReference type="GO" id="GO:0071897">
    <property type="term" value="P:DNA biosynthetic process"/>
    <property type="evidence" value="ECO:0007669"/>
    <property type="project" value="UniProtKB-ARBA"/>
</dbReference>
<accession>A0A8X6Y5T8</accession>
<feature type="region of interest" description="Disordered" evidence="1">
    <location>
        <begin position="907"/>
        <end position="932"/>
    </location>
</feature>
<keyword evidence="4" id="KW-1185">Reference proteome</keyword>
<sequence>MKELSGGQLQDEFLKKIWLQRLPSQIQTVLSVSSETLNKLAENADKVADVALPAAVYSATSAPELNTSAEIQELAKQIVELKLQISRGPEINHSFVRSHRRAREIGIEQQTMRLFVFITNVIVRTPATVSHLATSNIANLVIDLALSRKTRKHDYSGIKTLAASLASEYSAILRDFPDLTRPRPFNEKIKHNTFHCIETFGPPVHARARKLNPQQSEAAKQEFQYMLDQGIIIPSKSNWCSPLHMVSKYDTKLWRPCGDYRALNKQTRPDRYSIPNLTNFNENLKANVTVLAHPSQDADLALMTDASDFGLGASLNEITSDSFKPLGFFSKKLAPAQTKYSAFDRELAAYSAIKISAIVTPSTIDYEEFAQMQQGDDELKALLSATNQTLQLKQLRMPGSTTEIYCDISMGIALEITMESIKVAATGPTTSQHHPMSCLCLENRQICFALIELLTTIINEQVYSLLKLQNKLDLLDYLLCYIEKPPDRNVKSNNSDPFHLPIMDMPVWLLFPRRIETSSRRYLNSSADLDIRVEALKLMTRLITLNNKFCISLPDELKEKTVDLLLRKVMSKEEPIAIESLSVVGAILDGDGNQFWKEIIFRKNIHQIVWEMGVDGVHSDMLKSSSLRTAFKVYKVPYFWEDIKSAKKVDEIAVLKILLYYFHDHGYYTQTKACLCICELLADDKIPASYLDYVFTVFLKSVDYCGRDRSSKVFDSWLELIKSSKYFPDAMQSTDNLLKAVCNSGFAAALVLALQDRWSGEEKAARILKKFREILLQMGYTKDSVALEDVRVIIPPKMNYPKTVLDPAKKAERKALIKKVSRLSTAEQIGMLAPPPKPAYSDMFLDDIALQKVDLSYPVNSFLKCVWSDKVDSVLAGDTRRPLHLFSDFAWSVLDDIILSKGIEKPLKMQASSTSDSSSDSDDWSKDGPDCY</sequence>
<dbReference type="OrthoDB" id="10057956at2759"/>
<dbReference type="Proteomes" id="UP000886998">
    <property type="component" value="Unassembled WGS sequence"/>
</dbReference>